<dbReference type="InterPro" id="IPR018225">
    <property type="entry name" value="Transaldolase_AS"/>
</dbReference>
<dbReference type="Pfam" id="PF00923">
    <property type="entry name" value="TAL_FSA"/>
    <property type="match status" value="1"/>
</dbReference>
<comment type="function">
    <text evidence="2">Catalyzes the rate-limiting step of the non-oxidative phase in the pentose phosphate pathway. Catalyzes the reversible conversion of sedheptulose-7-phosphate and D-glyceraldehyde 3-phosphate into erythrose-4-phosphate and beta-D-fructose 6-phosphate.</text>
</comment>
<accession>A0A1B8AE94</accession>
<keyword evidence="1" id="KW-0704">Schiff base</keyword>
<dbReference type="Gene3D" id="3.20.20.70">
    <property type="entry name" value="Aldolase class I"/>
    <property type="match status" value="1"/>
</dbReference>
<name>A0A1B8AE94_FUSPO</name>
<dbReference type="AlphaFoldDB" id="A0A1B8AE94"/>
<dbReference type="GO" id="GO:0009052">
    <property type="term" value="P:pentose-phosphate shunt, non-oxidative branch"/>
    <property type="evidence" value="ECO:0007669"/>
    <property type="project" value="TreeGrafter"/>
</dbReference>
<sequence>MTTLLDALRQTTQVDCDTLDANVAHQLGPFVDCTSNQAIAFSEISRPLAGEPLLHHDVLVKDAIEEARRSLQEFQGSATFEEFVVQILMVKLQLLIVPNVTGYVHIQTNPKLSYSTDGTISDAHRIVNIFKMLAPEFDTKRVCIKIPATWEGLEACRALETKGIATLATTMFCMEQATLAADAQCTYIAPYVNELKVHFEAGYVDKHKAFDFCREAQAYYVKHSFRTQVLAASLTSVDEVMQLSGIQHITISPNLLNGLASSNMSGWDGKLGDYFAQGPDNKSWETRDYNALVKNESKWRMAFTRSGFGTSEGKIIQAINYFADCQEKLEDLVRQHMN</sequence>
<dbReference type="UniPathway" id="UPA00115">
    <property type="reaction ID" value="UER00414"/>
</dbReference>
<dbReference type="STRING" id="36050.A0A1B8AE94"/>
<comment type="caution">
    <text evidence="3">The sequence shown here is derived from an EMBL/GenBank/DDBJ whole genome shotgun (WGS) entry which is preliminary data.</text>
</comment>
<evidence type="ECO:0000256" key="2">
    <source>
        <dbReference type="RuleBase" id="RU000501"/>
    </source>
</evidence>
<evidence type="ECO:0000313" key="4">
    <source>
        <dbReference type="Proteomes" id="UP000091967"/>
    </source>
</evidence>
<dbReference type="PROSITE" id="PS00958">
    <property type="entry name" value="TRANSALDOLASE_2"/>
    <property type="match status" value="1"/>
</dbReference>
<organism evidence="3 4">
    <name type="scientific">Fusarium poae</name>
    <dbReference type="NCBI Taxonomy" id="36050"/>
    <lineage>
        <taxon>Eukaryota</taxon>
        <taxon>Fungi</taxon>
        <taxon>Dikarya</taxon>
        <taxon>Ascomycota</taxon>
        <taxon>Pezizomycotina</taxon>
        <taxon>Sordariomycetes</taxon>
        <taxon>Hypocreomycetidae</taxon>
        <taxon>Hypocreales</taxon>
        <taxon>Nectriaceae</taxon>
        <taxon>Fusarium</taxon>
    </lineage>
</organism>
<keyword evidence="2" id="KW-0570">Pentose shunt</keyword>
<dbReference type="OMA" id="IFCDMQD"/>
<keyword evidence="2" id="KW-0808">Transferase</keyword>
<dbReference type="PANTHER" id="PTHR10683:SF34">
    <property type="entry name" value="TRANSALDOLASE"/>
    <property type="match status" value="1"/>
</dbReference>
<dbReference type="EMBL" id="LYXU01000004">
    <property type="protein sequence ID" value="OBS18789.1"/>
    <property type="molecule type" value="Genomic_DNA"/>
</dbReference>
<dbReference type="GO" id="GO:0004801">
    <property type="term" value="F:transaldolase activity"/>
    <property type="evidence" value="ECO:0007669"/>
    <property type="project" value="UniProtKB-EC"/>
</dbReference>
<dbReference type="InterPro" id="IPR001585">
    <property type="entry name" value="TAL/FSA"/>
</dbReference>
<comment type="pathway">
    <text evidence="2">Carbohydrate degradation; pentose phosphate pathway; D-glyceraldehyde 3-phosphate and beta-D-fructose 6-phosphate from D-ribose 5-phosphate and D-xylulose 5-phosphate (non-oxidative stage): step 2/3.</text>
</comment>
<protein>
    <recommendedName>
        <fullName evidence="2">Transaldolase</fullName>
        <ecNumber evidence="2">2.2.1.2</ecNumber>
    </recommendedName>
</protein>
<reference evidence="3 4" key="1">
    <citation type="submission" date="2016-06" db="EMBL/GenBank/DDBJ databases">
        <title>Living apart together: crosstalk between the core and supernumerary genomes in a fungal plant pathogen.</title>
        <authorList>
            <person name="Vanheule A."/>
            <person name="Audenaert K."/>
            <person name="Warris S."/>
            <person name="Van De Geest H."/>
            <person name="Schijlen E."/>
            <person name="Hofte M."/>
            <person name="De Saeger S."/>
            <person name="Haesaert G."/>
            <person name="Waalwijk C."/>
            <person name="Van Der Lee T."/>
        </authorList>
    </citation>
    <scope>NUCLEOTIDE SEQUENCE [LARGE SCALE GENOMIC DNA]</scope>
    <source>
        <strain evidence="3 4">2516</strain>
    </source>
</reference>
<dbReference type="Proteomes" id="UP000091967">
    <property type="component" value="Unassembled WGS sequence"/>
</dbReference>
<comment type="catalytic activity">
    <reaction evidence="2">
        <text>D-sedoheptulose 7-phosphate + D-glyceraldehyde 3-phosphate = D-erythrose 4-phosphate + beta-D-fructose 6-phosphate</text>
        <dbReference type="Rhea" id="RHEA:17053"/>
        <dbReference type="ChEBI" id="CHEBI:16897"/>
        <dbReference type="ChEBI" id="CHEBI:57483"/>
        <dbReference type="ChEBI" id="CHEBI:57634"/>
        <dbReference type="ChEBI" id="CHEBI:59776"/>
        <dbReference type="EC" id="2.2.1.2"/>
    </reaction>
</comment>
<evidence type="ECO:0000313" key="3">
    <source>
        <dbReference type="EMBL" id="OBS18789.1"/>
    </source>
</evidence>
<proteinExistence type="predicted"/>
<dbReference type="GO" id="GO:0005975">
    <property type="term" value="P:carbohydrate metabolic process"/>
    <property type="evidence" value="ECO:0007669"/>
    <property type="project" value="InterPro"/>
</dbReference>
<keyword evidence="4" id="KW-1185">Reference proteome</keyword>
<gene>
    <name evidence="3" type="ORF">FPOA_10517</name>
</gene>
<dbReference type="InterPro" id="IPR013785">
    <property type="entry name" value="Aldolase_TIM"/>
</dbReference>
<dbReference type="PANTHER" id="PTHR10683">
    <property type="entry name" value="TRANSALDOLASE"/>
    <property type="match status" value="1"/>
</dbReference>
<evidence type="ECO:0000256" key="1">
    <source>
        <dbReference type="ARBA" id="ARBA00023270"/>
    </source>
</evidence>
<dbReference type="SUPFAM" id="SSF51569">
    <property type="entry name" value="Aldolase"/>
    <property type="match status" value="1"/>
</dbReference>
<dbReference type="EC" id="2.2.1.2" evidence="2"/>